<feature type="region of interest" description="Disordered" evidence="5">
    <location>
        <begin position="30"/>
        <end position="67"/>
    </location>
</feature>
<organism evidence="6 7">
    <name type="scientific">Cercophora newfieldiana</name>
    <dbReference type="NCBI Taxonomy" id="92897"/>
    <lineage>
        <taxon>Eukaryota</taxon>
        <taxon>Fungi</taxon>
        <taxon>Dikarya</taxon>
        <taxon>Ascomycota</taxon>
        <taxon>Pezizomycotina</taxon>
        <taxon>Sordariomycetes</taxon>
        <taxon>Sordariomycetidae</taxon>
        <taxon>Sordariales</taxon>
        <taxon>Lasiosphaeriaceae</taxon>
        <taxon>Cercophora</taxon>
    </lineage>
</organism>
<dbReference type="PANTHER" id="PTHR21221">
    <property type="entry name" value="UREIDOGLYCOLATE HYDROLASE"/>
    <property type="match status" value="1"/>
</dbReference>
<comment type="caution">
    <text evidence="6">The sequence shown here is derived from an EMBL/GenBank/DDBJ whole genome shotgun (WGS) entry which is preliminary data.</text>
</comment>
<keyword evidence="7" id="KW-1185">Reference proteome</keyword>
<dbReference type="Pfam" id="PF04115">
    <property type="entry name" value="Ureidogly_lyase"/>
    <property type="match status" value="1"/>
</dbReference>
<sequence length="342" mass="35577">MTHSLVCCEWNGGVARCPPNLGCEVGVPNGGAPKSSEPSTPATQPLPTVPRPAPIHSTTGRPKPRNTMAERLTISLPGRSLVIDASPLRASSFAPFGDVVENPQPTLHPSSAAATIANSPSPLPFNPVSANQGSAIKYQHVTRFIDLYAQAPSSTPSTAVASMFVCASRTLLPDPSSSSSSSEIFPVTVLERHPYTTQTFIPLSASPAKRYLVIVAPSLPPSEQDRNLPVPASPCTNSPHVKNHKLPGRGLPDLRGLRAFIATSEQAVTYAAGTWHAPMAALGEPGTALDFVVVQFANGVPVEDCQEVFLDGSVVGEEGVVPGEGAVLVVVPKGNGGRGAKL</sequence>
<dbReference type="Proteomes" id="UP001174936">
    <property type="component" value="Unassembled WGS sequence"/>
</dbReference>
<dbReference type="SUPFAM" id="SSF51182">
    <property type="entry name" value="RmlC-like cupins"/>
    <property type="match status" value="1"/>
</dbReference>
<keyword evidence="3" id="KW-0456">Lyase</keyword>
<evidence type="ECO:0000256" key="3">
    <source>
        <dbReference type="ARBA" id="ARBA00023239"/>
    </source>
</evidence>
<dbReference type="PANTHER" id="PTHR21221:SF1">
    <property type="entry name" value="UREIDOGLYCOLATE LYASE"/>
    <property type="match status" value="1"/>
</dbReference>
<keyword evidence="2" id="KW-0659">Purine metabolism</keyword>
<dbReference type="InterPro" id="IPR047233">
    <property type="entry name" value="UAH_cupin"/>
</dbReference>
<gene>
    <name evidence="6" type="ORF">B0T16DRAFT_417969</name>
</gene>
<dbReference type="AlphaFoldDB" id="A0AA40CP96"/>
<accession>A0AA40CP96</accession>
<dbReference type="GO" id="GO:0004848">
    <property type="term" value="F:ureidoglycolate hydrolase activity"/>
    <property type="evidence" value="ECO:0007669"/>
    <property type="project" value="InterPro"/>
</dbReference>
<comment type="catalytic activity">
    <reaction evidence="4">
        <text>(S)-ureidoglycolate = urea + glyoxylate</text>
        <dbReference type="Rhea" id="RHEA:11304"/>
        <dbReference type="ChEBI" id="CHEBI:16199"/>
        <dbReference type="ChEBI" id="CHEBI:36655"/>
        <dbReference type="ChEBI" id="CHEBI:57296"/>
        <dbReference type="EC" id="4.3.2.3"/>
    </reaction>
</comment>
<name>A0AA40CP96_9PEZI</name>
<dbReference type="GO" id="GO:0050385">
    <property type="term" value="F:ureidoglycolate lyase activity"/>
    <property type="evidence" value="ECO:0007669"/>
    <property type="project" value="UniProtKB-EC"/>
</dbReference>
<evidence type="ECO:0000256" key="5">
    <source>
        <dbReference type="SAM" id="MobiDB-lite"/>
    </source>
</evidence>
<protein>
    <submittedName>
        <fullName evidence="6">Ureidoglycolate hydrolase-domain-containing protein</fullName>
    </submittedName>
</protein>
<evidence type="ECO:0000313" key="6">
    <source>
        <dbReference type="EMBL" id="KAK0644603.1"/>
    </source>
</evidence>
<feature type="compositionally biased region" description="Polar residues" evidence="5">
    <location>
        <begin position="36"/>
        <end position="46"/>
    </location>
</feature>
<reference evidence="6" key="1">
    <citation type="submission" date="2023-06" db="EMBL/GenBank/DDBJ databases">
        <title>Genome-scale phylogeny and comparative genomics of the fungal order Sordariales.</title>
        <authorList>
            <consortium name="Lawrence Berkeley National Laboratory"/>
            <person name="Hensen N."/>
            <person name="Bonometti L."/>
            <person name="Westerberg I."/>
            <person name="Brannstrom I.O."/>
            <person name="Guillou S."/>
            <person name="Cros-Aarteil S."/>
            <person name="Calhoun S."/>
            <person name="Haridas S."/>
            <person name="Kuo A."/>
            <person name="Mondo S."/>
            <person name="Pangilinan J."/>
            <person name="Riley R."/>
            <person name="Labutti K."/>
            <person name="Andreopoulos B."/>
            <person name="Lipzen A."/>
            <person name="Chen C."/>
            <person name="Yanf M."/>
            <person name="Daum C."/>
            <person name="Ng V."/>
            <person name="Clum A."/>
            <person name="Steindorff A."/>
            <person name="Ohm R."/>
            <person name="Martin F."/>
            <person name="Silar P."/>
            <person name="Natvig D."/>
            <person name="Lalanne C."/>
            <person name="Gautier V."/>
            <person name="Ament-Velasquez S.L."/>
            <person name="Kruys A."/>
            <person name="Hutchinson M.I."/>
            <person name="Powell A.J."/>
            <person name="Barry K."/>
            <person name="Miller A.N."/>
            <person name="Grigoriev I.V."/>
            <person name="Debuchy R."/>
            <person name="Gladieux P."/>
            <person name="Thoren M.H."/>
            <person name="Johannesson H."/>
        </authorList>
    </citation>
    <scope>NUCLEOTIDE SEQUENCE</scope>
    <source>
        <strain evidence="6">SMH2532-1</strain>
    </source>
</reference>
<evidence type="ECO:0000313" key="7">
    <source>
        <dbReference type="Proteomes" id="UP001174936"/>
    </source>
</evidence>
<evidence type="ECO:0000256" key="2">
    <source>
        <dbReference type="ARBA" id="ARBA00022631"/>
    </source>
</evidence>
<proteinExistence type="predicted"/>
<dbReference type="GO" id="GO:0000256">
    <property type="term" value="P:allantoin catabolic process"/>
    <property type="evidence" value="ECO:0007669"/>
    <property type="project" value="InterPro"/>
</dbReference>
<keyword evidence="6" id="KW-0378">Hydrolase</keyword>
<dbReference type="Gene3D" id="2.60.120.480">
    <property type="entry name" value="Ureidoglycolate hydrolase"/>
    <property type="match status" value="1"/>
</dbReference>
<dbReference type="EMBL" id="JAULSV010000005">
    <property type="protein sequence ID" value="KAK0644603.1"/>
    <property type="molecule type" value="Genomic_DNA"/>
</dbReference>
<dbReference type="InterPro" id="IPR011051">
    <property type="entry name" value="RmlC_Cupin_sf"/>
</dbReference>
<dbReference type="CDD" id="cd20298">
    <property type="entry name" value="cupin_UAH"/>
    <property type="match status" value="1"/>
</dbReference>
<dbReference type="GO" id="GO:0006144">
    <property type="term" value="P:purine nucleobase metabolic process"/>
    <property type="evidence" value="ECO:0007669"/>
    <property type="project" value="UniProtKB-KW"/>
</dbReference>
<evidence type="ECO:0000256" key="4">
    <source>
        <dbReference type="ARBA" id="ARBA00047684"/>
    </source>
</evidence>
<evidence type="ECO:0000256" key="1">
    <source>
        <dbReference type="ARBA" id="ARBA00011738"/>
    </source>
</evidence>
<dbReference type="InterPro" id="IPR007247">
    <property type="entry name" value="Ureidogly_lyase"/>
</dbReference>
<dbReference type="InterPro" id="IPR024060">
    <property type="entry name" value="Ureidoglycolate_lyase_dom_sf"/>
</dbReference>
<comment type="subunit">
    <text evidence="1">Homodimer.</text>
</comment>